<dbReference type="SUPFAM" id="SSF50978">
    <property type="entry name" value="WD40 repeat-like"/>
    <property type="match status" value="1"/>
</dbReference>
<dbReference type="AlphaFoldDB" id="A0A146KB46"/>
<dbReference type="Gene3D" id="2.130.10.10">
    <property type="entry name" value="YVTN repeat-like/Quinoprotein amine dehydrogenase"/>
    <property type="match status" value="1"/>
</dbReference>
<dbReference type="InterPro" id="IPR015943">
    <property type="entry name" value="WD40/YVTN_repeat-like_dom_sf"/>
</dbReference>
<evidence type="ECO:0000313" key="1">
    <source>
        <dbReference type="EMBL" id="JAP94050.1"/>
    </source>
</evidence>
<reference evidence="1" key="1">
    <citation type="submission" date="2015-07" db="EMBL/GenBank/DDBJ databases">
        <title>Adaptation to a free-living lifestyle via gene acquisitions in the diplomonad Trepomonas sp. PC1.</title>
        <authorList>
            <person name="Xu F."/>
            <person name="Jerlstrom-Hultqvist J."/>
            <person name="Kolisko M."/>
            <person name="Simpson A.G.B."/>
            <person name="Roger A.J."/>
            <person name="Svard S.G."/>
            <person name="Andersson J.O."/>
        </authorList>
    </citation>
    <scope>NUCLEOTIDE SEQUENCE</scope>
    <source>
        <strain evidence="1">PC1</strain>
    </source>
</reference>
<proteinExistence type="predicted"/>
<feature type="non-terminal residue" evidence="1">
    <location>
        <position position="346"/>
    </location>
</feature>
<accession>A0A146KB46</accession>
<feature type="non-terminal residue" evidence="1">
    <location>
        <position position="1"/>
    </location>
</feature>
<protein>
    <submittedName>
        <fullName evidence="1">Periodic tryptophan protein 2-like protein</fullName>
    </submittedName>
</protein>
<organism evidence="1">
    <name type="scientific">Trepomonas sp. PC1</name>
    <dbReference type="NCBI Taxonomy" id="1076344"/>
    <lineage>
        <taxon>Eukaryota</taxon>
        <taxon>Metamonada</taxon>
        <taxon>Diplomonadida</taxon>
        <taxon>Hexamitidae</taxon>
        <taxon>Hexamitinae</taxon>
        <taxon>Trepomonas</taxon>
    </lineage>
</organism>
<dbReference type="InterPro" id="IPR036322">
    <property type="entry name" value="WD40_repeat_dom_sf"/>
</dbReference>
<gene>
    <name evidence="1" type="ORF">TPC1_13434</name>
</gene>
<name>A0A146KB46_9EUKA</name>
<dbReference type="EMBL" id="GDID01002556">
    <property type="protein sequence ID" value="JAP94050.1"/>
    <property type="molecule type" value="Transcribed_RNA"/>
</dbReference>
<sequence>HEQKITQLAFYQEFLISSSWDCTVKLCQIYSADKPVVTLTEQSEVLGFTLPLATFCSDGSINFYQDLEQTDYLNVNRFSTTKKLKQIADSEKLSTVQSYKQNLVAVSQTRLVFYKQNQFMFSVQLSINRDFDNVEPDQFGQRRGNSDFMKELEQKTRQIDLKSRKVADPIQKLENRNLQFKTLDCRFSSQIFVLTSAGVYCYSFKQQKKFIEQLCYKDVEKLVQTDYIQALVQSSLLQTYELFVKAFKKLNGEEIIALNEQVVNYFTQTIKNESSMIKQRALKVICRSLQKDLQIELKESLQAFVAVFDVKIEKELDQYVKGLEMKGKGTEELEEEIMQIKLEMRR</sequence>